<feature type="transmembrane region" description="Helical" evidence="1">
    <location>
        <begin position="55"/>
        <end position="79"/>
    </location>
</feature>
<evidence type="ECO:0000313" key="3">
    <source>
        <dbReference type="EMBL" id="PIR04475.1"/>
    </source>
</evidence>
<evidence type="ECO:0000313" key="4">
    <source>
        <dbReference type="Proteomes" id="UP000229600"/>
    </source>
</evidence>
<sequence>MDQFFKKIHRFRNEIEMNEKEHQQMDDAILSFMQENPLQGKKQKIKKEKVHSPSLMGAFLAGFARSFVYVALAIVVVIVGGGATTFAAEGALPGEALYGFKVNVSEELRSAFLFSERDKAQWEAERVERRLLEIEKLIQQNGHPDDQFLELAQENITRHSKQVALATRSLHDNGDSEAILSIVNQLQGSLDTYSRLLSELVQKNPGAVDPEVQKLVENIESTQQTAKSAEFRLFLARQGITGPDIGEDGDLPNDKRIQFVFPEVGESLVMGNSYAILWTDQTHESGSLTLELLREDNSVAGFIGVKSSQDGKIIWDPKFIFRHENDLQSEKLEPGTFKIRASFFGNSGTRFTSISGVFHVIEPTVTSTGVQVNVRGMENGVDTSVHNALVEIFDMKGMKVDSHYTDVAGKVYFRVIPGTYTIRASSSNASQYALTKLSVAYVKDTSVDLSLILDQKKEDPTGKTELQLAPFQKGIEFITPNRLAEFFKYSTNANIIRWKMLDGSLGGTASNFFLRNMDGRIADIITENLPGLFKGSLLYNIPHTILPGRYYIEVEAKGNVVGRSEIFDIIDSDAPLVNVDVVQEETYYVAENTDESIAAEFSIKPSAKVVLDNILLTCSANGKYISQARIQRVGGKLSKMAEQSSQEFIFFDNLAEPISEKAVYRVFVRVKEGLRPQTIFCGIAHPEDISFEDKENIFQVRSYGVRVDVTKKGRLQIVKREVGDDTSFAKILAPVPNFYKRGYPIILEWRPSSSHSGTQEQVQILLEGWGGEVLAVLSKSISIDTGKLMWQIPEDFAPNTYRFEIIGPGGVSVQSNMFSVVSEFPSEDY</sequence>
<keyword evidence="1" id="KW-0812">Transmembrane</keyword>
<dbReference type="SUPFAM" id="SSF49464">
    <property type="entry name" value="Carboxypeptidase regulatory domain-like"/>
    <property type="match status" value="1"/>
</dbReference>
<dbReference type="InterPro" id="IPR008969">
    <property type="entry name" value="CarboxyPept-like_regulatory"/>
</dbReference>
<organism evidence="3 4">
    <name type="scientific">Candidatus Magasanikbacteria bacterium CG11_big_fil_rev_8_21_14_0_20_39_34</name>
    <dbReference type="NCBI Taxonomy" id="1974653"/>
    <lineage>
        <taxon>Bacteria</taxon>
        <taxon>Candidatus Magasanikiibacteriota</taxon>
    </lineage>
</organism>
<keyword evidence="1" id="KW-0472">Membrane</keyword>
<proteinExistence type="predicted"/>
<evidence type="ECO:0000259" key="2">
    <source>
        <dbReference type="Pfam" id="PF18915"/>
    </source>
</evidence>
<keyword evidence="1" id="KW-1133">Transmembrane helix</keyword>
<protein>
    <recommendedName>
        <fullName evidence="2">DUF5667 domain-containing protein</fullName>
    </recommendedName>
</protein>
<evidence type="ECO:0000256" key="1">
    <source>
        <dbReference type="SAM" id="Phobius"/>
    </source>
</evidence>
<comment type="caution">
    <text evidence="3">The sequence shown here is derived from an EMBL/GenBank/DDBJ whole genome shotgun (WGS) entry which is preliminary data.</text>
</comment>
<dbReference type="InterPro" id="IPR043725">
    <property type="entry name" value="DUF5667"/>
</dbReference>
<dbReference type="Pfam" id="PF18915">
    <property type="entry name" value="DUF5667"/>
    <property type="match status" value="1"/>
</dbReference>
<name>A0A2H0N8K3_9BACT</name>
<dbReference type="EMBL" id="PCWN01000002">
    <property type="protein sequence ID" value="PIR04475.1"/>
    <property type="molecule type" value="Genomic_DNA"/>
</dbReference>
<reference evidence="3 4" key="1">
    <citation type="submission" date="2017-09" db="EMBL/GenBank/DDBJ databases">
        <title>Depth-based differentiation of microbial function through sediment-hosted aquifers and enrichment of novel symbionts in the deep terrestrial subsurface.</title>
        <authorList>
            <person name="Probst A.J."/>
            <person name="Ladd B."/>
            <person name="Jarett J.K."/>
            <person name="Geller-Mcgrath D.E."/>
            <person name="Sieber C.M."/>
            <person name="Emerson J.B."/>
            <person name="Anantharaman K."/>
            <person name="Thomas B.C."/>
            <person name="Malmstrom R."/>
            <person name="Stieglmeier M."/>
            <person name="Klingl A."/>
            <person name="Woyke T."/>
            <person name="Ryan C.M."/>
            <person name="Banfield J.F."/>
        </authorList>
    </citation>
    <scope>NUCLEOTIDE SEQUENCE [LARGE SCALE GENOMIC DNA]</scope>
    <source>
        <strain evidence="3">CG11_big_fil_rev_8_21_14_0_20_39_34</strain>
    </source>
</reference>
<dbReference type="Proteomes" id="UP000229600">
    <property type="component" value="Unassembled WGS sequence"/>
</dbReference>
<dbReference type="AlphaFoldDB" id="A0A2H0N8K3"/>
<gene>
    <name evidence="3" type="ORF">COV59_00670</name>
</gene>
<feature type="domain" description="DUF5667" evidence="2">
    <location>
        <begin position="90"/>
        <end position="173"/>
    </location>
</feature>
<accession>A0A2H0N8K3</accession>